<gene>
    <name evidence="1" type="ORF">QAD02_010366</name>
</gene>
<accession>A0ACC2ND47</accession>
<protein>
    <submittedName>
        <fullName evidence="1">Uncharacterized protein</fullName>
    </submittedName>
</protein>
<name>A0ACC2ND47_9HYME</name>
<evidence type="ECO:0000313" key="2">
    <source>
        <dbReference type="Proteomes" id="UP001239111"/>
    </source>
</evidence>
<proteinExistence type="predicted"/>
<sequence length="469" mass="54223">MTPLSFVKNKILLALIIWRVSSAFIVQTFHVPDEYWQSLEVAHKLAFDYGYLTWEWRSAIRSYLYPCMISVLYSVMRILKVDYTFMITMAPRICHALLSAYADYKFYQWTQSKIALLSLCINWYWYYCASRTLINSFETCLTIIALSVYPWRNSSNKNWKFLSIVGFLCFARPTAAIFWLPLCLYHIFRNPKVIFEYIKVGLVTAIISTVIDIICYRAVVFTPFNFVVVNVINGISEQYGRMHVLWYLFSGLPVVVGINSALLVIALYRALGSPKKFPTSFILSLTVLWSLVLYSLISHKEFRFILPILPMNQKQSVDDICEALDDLTIKHLDLLEEKISKTIKLENLLRQGHIDLARARYIRGKESVSLLQIPSIENGMKSLYELETTIDEGDSPVFDISLKTKDGDDGELQNPVNWFGVLVPQSLRAAQKYFQNALYLVVELANIQVQLKKTQDEVDRFTTSKEVQR</sequence>
<evidence type="ECO:0000313" key="1">
    <source>
        <dbReference type="EMBL" id="KAJ8668703.1"/>
    </source>
</evidence>
<reference evidence="1" key="1">
    <citation type="submission" date="2023-04" db="EMBL/GenBank/DDBJ databases">
        <title>A chromosome-level genome assembly of the parasitoid wasp Eretmocerus hayati.</title>
        <authorList>
            <person name="Zhong Y."/>
            <person name="Liu S."/>
            <person name="Liu Y."/>
        </authorList>
    </citation>
    <scope>NUCLEOTIDE SEQUENCE</scope>
    <source>
        <strain evidence="1">ZJU_SS_LIU_2023</strain>
    </source>
</reference>
<comment type="caution">
    <text evidence="1">The sequence shown here is derived from an EMBL/GenBank/DDBJ whole genome shotgun (WGS) entry which is preliminary data.</text>
</comment>
<organism evidence="1 2">
    <name type="scientific">Eretmocerus hayati</name>
    <dbReference type="NCBI Taxonomy" id="131215"/>
    <lineage>
        <taxon>Eukaryota</taxon>
        <taxon>Metazoa</taxon>
        <taxon>Ecdysozoa</taxon>
        <taxon>Arthropoda</taxon>
        <taxon>Hexapoda</taxon>
        <taxon>Insecta</taxon>
        <taxon>Pterygota</taxon>
        <taxon>Neoptera</taxon>
        <taxon>Endopterygota</taxon>
        <taxon>Hymenoptera</taxon>
        <taxon>Apocrita</taxon>
        <taxon>Proctotrupomorpha</taxon>
        <taxon>Chalcidoidea</taxon>
        <taxon>Aphelinidae</taxon>
        <taxon>Aphelininae</taxon>
        <taxon>Eretmocerus</taxon>
    </lineage>
</organism>
<keyword evidence="2" id="KW-1185">Reference proteome</keyword>
<dbReference type="Proteomes" id="UP001239111">
    <property type="component" value="Chromosome 4"/>
</dbReference>
<dbReference type="EMBL" id="CM056744">
    <property type="protein sequence ID" value="KAJ8668703.1"/>
    <property type="molecule type" value="Genomic_DNA"/>
</dbReference>